<dbReference type="Proteomes" id="UP000242715">
    <property type="component" value="Unassembled WGS sequence"/>
</dbReference>
<dbReference type="AlphaFoldDB" id="A0A2Z6MTX1"/>
<accession>A0A2Z6MTX1</accession>
<dbReference type="EMBL" id="DF973595">
    <property type="protein sequence ID" value="GAU35566.1"/>
    <property type="molecule type" value="Genomic_DNA"/>
</dbReference>
<name>A0A2Z6MTX1_TRISU</name>
<proteinExistence type="predicted"/>
<feature type="region of interest" description="Disordered" evidence="1">
    <location>
        <begin position="24"/>
        <end position="70"/>
    </location>
</feature>
<sequence>MILRDYQKQSGAWRRKDYDDAYDSDATTGCEKRSAARKPLDRAATSSPFLKLPNTLGARDKARTTKVAAQ</sequence>
<evidence type="ECO:0000313" key="2">
    <source>
        <dbReference type="EMBL" id="GAU35566.1"/>
    </source>
</evidence>
<organism evidence="2 3">
    <name type="scientific">Trifolium subterraneum</name>
    <name type="common">Subterranean clover</name>
    <dbReference type="NCBI Taxonomy" id="3900"/>
    <lineage>
        <taxon>Eukaryota</taxon>
        <taxon>Viridiplantae</taxon>
        <taxon>Streptophyta</taxon>
        <taxon>Embryophyta</taxon>
        <taxon>Tracheophyta</taxon>
        <taxon>Spermatophyta</taxon>
        <taxon>Magnoliopsida</taxon>
        <taxon>eudicotyledons</taxon>
        <taxon>Gunneridae</taxon>
        <taxon>Pentapetalae</taxon>
        <taxon>rosids</taxon>
        <taxon>fabids</taxon>
        <taxon>Fabales</taxon>
        <taxon>Fabaceae</taxon>
        <taxon>Papilionoideae</taxon>
        <taxon>50 kb inversion clade</taxon>
        <taxon>NPAAA clade</taxon>
        <taxon>Hologalegina</taxon>
        <taxon>IRL clade</taxon>
        <taxon>Trifolieae</taxon>
        <taxon>Trifolium</taxon>
    </lineage>
</organism>
<gene>
    <name evidence="2" type="ORF">TSUD_384140</name>
</gene>
<feature type="compositionally biased region" description="Basic and acidic residues" evidence="1">
    <location>
        <begin position="30"/>
        <end position="41"/>
    </location>
</feature>
<evidence type="ECO:0000313" key="3">
    <source>
        <dbReference type="Proteomes" id="UP000242715"/>
    </source>
</evidence>
<keyword evidence="3" id="KW-1185">Reference proteome</keyword>
<evidence type="ECO:0000256" key="1">
    <source>
        <dbReference type="SAM" id="MobiDB-lite"/>
    </source>
</evidence>
<protein>
    <submittedName>
        <fullName evidence="2">Uncharacterized protein</fullName>
    </submittedName>
</protein>
<reference evidence="3" key="1">
    <citation type="journal article" date="2017" name="Front. Plant Sci.">
        <title>Climate Clever Clovers: New Paradigm to Reduce the Environmental Footprint of Ruminants by Breeding Low Methanogenic Forages Utilizing Haplotype Variation.</title>
        <authorList>
            <person name="Kaur P."/>
            <person name="Appels R."/>
            <person name="Bayer P.E."/>
            <person name="Keeble-Gagnere G."/>
            <person name="Wang J."/>
            <person name="Hirakawa H."/>
            <person name="Shirasawa K."/>
            <person name="Vercoe P."/>
            <person name="Stefanova K."/>
            <person name="Durmic Z."/>
            <person name="Nichols P."/>
            <person name="Revell C."/>
            <person name="Isobe S.N."/>
            <person name="Edwards D."/>
            <person name="Erskine W."/>
        </authorList>
    </citation>
    <scope>NUCLEOTIDE SEQUENCE [LARGE SCALE GENOMIC DNA]</scope>
    <source>
        <strain evidence="3">cv. Daliak</strain>
    </source>
</reference>